<evidence type="ECO:0000256" key="1">
    <source>
        <dbReference type="SAM" id="MobiDB-lite"/>
    </source>
</evidence>
<dbReference type="AlphaFoldDB" id="A0A4Q4S5H8"/>
<reference evidence="3" key="1">
    <citation type="journal article" date="2019" name="bioRxiv">
        <title>Genomics, evolutionary history and diagnostics of the Alternaria alternata species group including apple and Asian pear pathotypes.</title>
        <authorList>
            <person name="Armitage A.D."/>
            <person name="Cockerton H.M."/>
            <person name="Sreenivasaprasad S."/>
            <person name="Woodhall J.W."/>
            <person name="Lane C.R."/>
            <person name="Harrison R.J."/>
            <person name="Clarkson J.P."/>
        </authorList>
    </citation>
    <scope>NUCLEOTIDE SEQUENCE [LARGE SCALE GENOMIC DNA]</scope>
    <source>
        <strain evidence="3">RGR 97.0016</strain>
    </source>
</reference>
<gene>
    <name evidence="2" type="ORF">AA0113_g5898</name>
</gene>
<comment type="caution">
    <text evidence="2">The sequence shown here is derived from an EMBL/GenBank/DDBJ whole genome shotgun (WGS) entry which is preliminary data.</text>
</comment>
<feature type="region of interest" description="Disordered" evidence="1">
    <location>
        <begin position="1"/>
        <end position="22"/>
    </location>
</feature>
<feature type="region of interest" description="Disordered" evidence="1">
    <location>
        <begin position="83"/>
        <end position="109"/>
    </location>
</feature>
<accession>A0A4Q4S5H8</accession>
<sequence>MPLLRLTPATDDWDQPPSAEQSPVDLHRFHDVYDMSVAATARMTSFIKAATAHLAEAEASRSTMFVEEWKQLFEQFLDRYKQGGSEAGREDDERRSETQTGNSAAQASN</sequence>
<protein>
    <submittedName>
        <fullName evidence="2">Uncharacterized protein</fullName>
    </submittedName>
</protein>
<dbReference type="OrthoDB" id="10658014at2759"/>
<dbReference type="EMBL" id="PEJP01000020">
    <property type="protein sequence ID" value="RYO64736.1"/>
    <property type="molecule type" value="Genomic_DNA"/>
</dbReference>
<proteinExistence type="predicted"/>
<feature type="compositionally biased region" description="Basic and acidic residues" evidence="1">
    <location>
        <begin position="83"/>
        <end position="97"/>
    </location>
</feature>
<evidence type="ECO:0000313" key="3">
    <source>
        <dbReference type="Proteomes" id="UP000293823"/>
    </source>
</evidence>
<keyword evidence="3" id="KW-1185">Reference proteome</keyword>
<evidence type="ECO:0000313" key="2">
    <source>
        <dbReference type="EMBL" id="RYO64736.1"/>
    </source>
</evidence>
<organism evidence="2 3">
    <name type="scientific">Alternaria arborescens</name>
    <dbReference type="NCBI Taxonomy" id="156630"/>
    <lineage>
        <taxon>Eukaryota</taxon>
        <taxon>Fungi</taxon>
        <taxon>Dikarya</taxon>
        <taxon>Ascomycota</taxon>
        <taxon>Pezizomycotina</taxon>
        <taxon>Dothideomycetes</taxon>
        <taxon>Pleosporomycetidae</taxon>
        <taxon>Pleosporales</taxon>
        <taxon>Pleosporineae</taxon>
        <taxon>Pleosporaceae</taxon>
        <taxon>Alternaria</taxon>
        <taxon>Alternaria sect. Alternaria</taxon>
    </lineage>
</organism>
<feature type="compositionally biased region" description="Polar residues" evidence="1">
    <location>
        <begin position="98"/>
        <end position="109"/>
    </location>
</feature>
<name>A0A4Q4S5H8_9PLEO</name>
<dbReference type="Proteomes" id="UP000293823">
    <property type="component" value="Unassembled WGS sequence"/>
</dbReference>